<keyword evidence="4" id="KW-0472">Membrane</keyword>
<dbReference type="InterPro" id="IPR051685">
    <property type="entry name" value="Ycf3/AcsC/BcsC/TPR_MFPF"/>
</dbReference>
<dbReference type="GO" id="GO:0009190">
    <property type="term" value="P:cyclic nucleotide biosynthetic process"/>
    <property type="evidence" value="ECO:0007669"/>
    <property type="project" value="InterPro"/>
</dbReference>
<dbReference type="InterPro" id="IPR001054">
    <property type="entry name" value="A/G_cyclase"/>
</dbReference>
<dbReference type="Pfam" id="PF13432">
    <property type="entry name" value="TPR_16"/>
    <property type="match status" value="1"/>
</dbReference>
<dbReference type="CDD" id="cd07302">
    <property type="entry name" value="CHD"/>
    <property type="match status" value="1"/>
</dbReference>
<feature type="transmembrane region" description="Helical" evidence="4">
    <location>
        <begin position="190"/>
        <end position="211"/>
    </location>
</feature>
<keyword evidence="2 3" id="KW-0802">TPR repeat</keyword>
<dbReference type="Proteomes" id="UP001320898">
    <property type="component" value="Unassembled WGS sequence"/>
</dbReference>
<dbReference type="SUPFAM" id="SSF48452">
    <property type="entry name" value="TPR-like"/>
    <property type="match status" value="1"/>
</dbReference>
<evidence type="ECO:0000313" key="7">
    <source>
        <dbReference type="Proteomes" id="UP001320898"/>
    </source>
</evidence>
<dbReference type="SUPFAM" id="SSF55073">
    <property type="entry name" value="Nucleotide cyclase"/>
    <property type="match status" value="1"/>
</dbReference>
<dbReference type="PROSITE" id="PS50293">
    <property type="entry name" value="TPR_REGION"/>
    <property type="match status" value="1"/>
</dbReference>
<dbReference type="GO" id="GO:0004016">
    <property type="term" value="F:adenylate cyclase activity"/>
    <property type="evidence" value="ECO:0007669"/>
    <property type="project" value="UniProtKB-ARBA"/>
</dbReference>
<dbReference type="AlphaFoldDB" id="A0AAW5QYB5"/>
<evidence type="ECO:0000256" key="2">
    <source>
        <dbReference type="ARBA" id="ARBA00022803"/>
    </source>
</evidence>
<keyword evidence="7" id="KW-1185">Reference proteome</keyword>
<name>A0AAW5QYB5_9HYPH</name>
<evidence type="ECO:0000256" key="3">
    <source>
        <dbReference type="PROSITE-ProRule" id="PRU00339"/>
    </source>
</evidence>
<dbReference type="Gene3D" id="1.25.40.10">
    <property type="entry name" value="Tetratricopeptide repeat domain"/>
    <property type="match status" value="2"/>
</dbReference>
<keyword evidence="1" id="KW-0677">Repeat</keyword>
<proteinExistence type="predicted"/>
<keyword evidence="4" id="KW-1133">Transmembrane helix</keyword>
<sequence>MERRLAAILAADVIGYSRLMGQDEARTLERLKAVLDRIVRPEIDANGGRIVKLMGDGVLAEFSSVVGAAKCALAVRAGLIADQAEVPDAEKILLRMGINLGDIIVDGDDIHGDGVNVAARLETLAEPNTIFVSGAVYDQLHAKLPVVFDALGKKAVKNIREPIRVYRLREGGAQRKTAAGISVPGYRRRIAIRAASAAIIVGGAFVAYLYLAPSNRDPVRQDALAKSEGRPTVTVLPLSIIGDDSRDQYFATGISQDITAALTHLSDLMVIAPSRDVGGEGNSPSAVLARGNGGARFVVGGTLARIDDMLRISVELVDTATGETLWLQTYNRSRDALASLAGDILDGIVPRLPVKQTDQHRAATDNTHFPKPLAYDLYLKGNLSFARFSPPAIEEAKQYYRDAAQIDPDYAKPPANLAFATALSVQFGWSATPEQDLVEVDQLIDRALKLDPDVHQAYLARGVSLRSQRHYEEAIAALKKALEIAPNHADAYAMISITYVFAGHPEEGLSAIENAMVRDPNHPFYYLYDKAMALFHLDRFEEAVAPLLLALQKNPDFLPARLLLASTYAHLGRLDDAGWEYQEVLARKPDFTLLQEQARIPYADPNDLFRYMDGLRTAAGDLR</sequence>
<dbReference type="PANTHER" id="PTHR44943:SF8">
    <property type="entry name" value="TPR REPEAT-CONTAINING PROTEIN MJ0263"/>
    <property type="match status" value="1"/>
</dbReference>
<comment type="caution">
    <text evidence="6">The sequence shown here is derived from an EMBL/GenBank/DDBJ whole genome shotgun (WGS) entry which is preliminary data.</text>
</comment>
<evidence type="ECO:0000259" key="5">
    <source>
        <dbReference type="PROSITE" id="PS50125"/>
    </source>
</evidence>
<protein>
    <submittedName>
        <fullName evidence="6">Tetratricopeptide repeat protein</fullName>
    </submittedName>
</protein>
<accession>A0AAW5QYB5</accession>
<dbReference type="Pfam" id="PF00515">
    <property type="entry name" value="TPR_1"/>
    <property type="match status" value="1"/>
</dbReference>
<evidence type="ECO:0000313" key="6">
    <source>
        <dbReference type="EMBL" id="MCT8971398.1"/>
    </source>
</evidence>
<dbReference type="PANTHER" id="PTHR44943">
    <property type="entry name" value="CELLULOSE SYNTHASE OPERON PROTEIN C"/>
    <property type="match status" value="1"/>
</dbReference>
<reference evidence="6 7" key="1">
    <citation type="submission" date="2022-04" db="EMBL/GenBank/DDBJ databases">
        <authorList>
            <person name="Ye Y.-Q."/>
            <person name="Du Z.-J."/>
        </authorList>
    </citation>
    <scope>NUCLEOTIDE SEQUENCE [LARGE SCALE GENOMIC DNA]</scope>
    <source>
        <strain evidence="6 7">A6E488</strain>
    </source>
</reference>
<dbReference type="GO" id="GO:0035556">
    <property type="term" value="P:intracellular signal transduction"/>
    <property type="evidence" value="ECO:0007669"/>
    <property type="project" value="InterPro"/>
</dbReference>
<dbReference type="RefSeq" id="WP_261614957.1">
    <property type="nucleotide sequence ID" value="NZ_JALIDZ010000002.1"/>
</dbReference>
<dbReference type="InterPro" id="IPR019734">
    <property type="entry name" value="TPR_rpt"/>
</dbReference>
<dbReference type="InterPro" id="IPR011990">
    <property type="entry name" value="TPR-like_helical_dom_sf"/>
</dbReference>
<organism evidence="6 7">
    <name type="scientific">Microbaculum marinisediminis</name>
    <dbReference type="NCBI Taxonomy" id="2931392"/>
    <lineage>
        <taxon>Bacteria</taxon>
        <taxon>Pseudomonadati</taxon>
        <taxon>Pseudomonadota</taxon>
        <taxon>Alphaproteobacteria</taxon>
        <taxon>Hyphomicrobiales</taxon>
        <taxon>Tepidamorphaceae</taxon>
        <taxon>Microbaculum</taxon>
    </lineage>
</organism>
<evidence type="ECO:0000256" key="1">
    <source>
        <dbReference type="ARBA" id="ARBA00022737"/>
    </source>
</evidence>
<dbReference type="PROSITE" id="PS50125">
    <property type="entry name" value="GUANYLATE_CYCLASE_2"/>
    <property type="match status" value="1"/>
</dbReference>
<keyword evidence="4" id="KW-0812">Transmembrane</keyword>
<dbReference type="EMBL" id="JALIDZ010000002">
    <property type="protein sequence ID" value="MCT8971398.1"/>
    <property type="molecule type" value="Genomic_DNA"/>
</dbReference>
<feature type="domain" description="Guanylate cyclase" evidence="5">
    <location>
        <begin position="7"/>
        <end position="122"/>
    </location>
</feature>
<dbReference type="PROSITE" id="PS50005">
    <property type="entry name" value="TPR"/>
    <property type="match status" value="1"/>
</dbReference>
<feature type="repeat" description="TPR" evidence="3">
    <location>
        <begin position="455"/>
        <end position="488"/>
    </location>
</feature>
<dbReference type="SMART" id="SM00028">
    <property type="entry name" value="TPR"/>
    <property type="match status" value="5"/>
</dbReference>
<dbReference type="InterPro" id="IPR029787">
    <property type="entry name" value="Nucleotide_cyclase"/>
</dbReference>
<gene>
    <name evidence="6" type="ORF">MUB46_05935</name>
</gene>
<dbReference type="Pfam" id="PF00211">
    <property type="entry name" value="Guanylate_cyc"/>
    <property type="match status" value="1"/>
</dbReference>
<evidence type="ECO:0000256" key="4">
    <source>
        <dbReference type="SAM" id="Phobius"/>
    </source>
</evidence>
<dbReference type="Gene3D" id="3.30.70.1230">
    <property type="entry name" value="Nucleotide cyclase"/>
    <property type="match status" value="1"/>
</dbReference>